<evidence type="ECO:0000313" key="1">
    <source>
        <dbReference type="EMBL" id="CAD8237280.1"/>
    </source>
</evidence>
<name>A0A7R9TJC4_9VIRI</name>
<dbReference type="EMBL" id="HBDZ01006661">
    <property type="protein sequence ID" value="CAD8237280.1"/>
    <property type="molecule type" value="Transcribed_RNA"/>
</dbReference>
<accession>A0A7R9TJC4</accession>
<dbReference type="AlphaFoldDB" id="A0A7R9TJC4"/>
<protein>
    <submittedName>
        <fullName evidence="1">Uncharacterized protein</fullName>
    </submittedName>
</protein>
<proteinExistence type="predicted"/>
<organism evidence="1">
    <name type="scientific">Prasinoderma coloniale</name>
    <dbReference type="NCBI Taxonomy" id="156133"/>
    <lineage>
        <taxon>Eukaryota</taxon>
        <taxon>Viridiplantae</taxon>
        <taxon>Prasinodermophyta</taxon>
        <taxon>Prasinodermophyceae</taxon>
        <taxon>Prasinodermales</taxon>
        <taxon>Prasinodermaceae</taxon>
        <taxon>Prasinoderma</taxon>
    </lineage>
</organism>
<reference evidence="1" key="1">
    <citation type="submission" date="2021-01" db="EMBL/GenBank/DDBJ databases">
        <authorList>
            <person name="Corre E."/>
            <person name="Pelletier E."/>
            <person name="Niang G."/>
            <person name="Scheremetjew M."/>
            <person name="Finn R."/>
            <person name="Kale V."/>
            <person name="Holt S."/>
            <person name="Cochrane G."/>
            <person name="Meng A."/>
            <person name="Brown T."/>
            <person name="Cohen L."/>
        </authorList>
    </citation>
    <scope>NUCLEOTIDE SEQUENCE</scope>
    <source>
        <strain evidence="1">CCMP1413</strain>
    </source>
</reference>
<gene>
    <name evidence="1" type="ORF">PCOL08062_LOCUS5091</name>
</gene>
<sequence length="309" mass="33283">MDADDGGGWQYMKTKEWLGDVGSDADLQGRFVHDAEYVRRTYTEIFEMAPGTLVIEDKRSAEDPDVILRTLKATPALKVPKFITKALGGIPPYTEHMVINTRTRHTKVRAVPGGVPITVEIEYSIFEAPAPLPKGKAERAAAKANRCAASSSWMESNMRVQVRIPVVGKLIGLFIKGTSKKYLRAMRGFIEGYHAPGGGAEQNQAAFEANRAAGKGAFESGAVAEAGRDAALGSMRRVESHELLLFPEDEEDEGAPWGPNAPHAVEAAPFAAPAAAVTLMAPKQARSFWTSCLCAPQVSAPHVSRVQVA</sequence>